<dbReference type="AlphaFoldDB" id="A0A267HBG0"/>
<keyword evidence="9" id="KW-1185">Reference proteome</keyword>
<dbReference type="EMBL" id="NIVC01000001">
    <property type="protein sequence ID" value="PAA94849.1"/>
    <property type="molecule type" value="Genomic_DNA"/>
</dbReference>
<evidence type="ECO:0000256" key="4">
    <source>
        <dbReference type="ARBA" id="ARBA00022989"/>
    </source>
</evidence>
<comment type="similarity">
    <text evidence="2">Belongs to the TMEM45 family.</text>
</comment>
<feature type="non-terminal residue" evidence="8">
    <location>
        <position position="1"/>
    </location>
</feature>
<feature type="transmembrane region" description="Helical" evidence="7">
    <location>
        <begin position="127"/>
        <end position="147"/>
    </location>
</feature>
<evidence type="ECO:0000313" key="8">
    <source>
        <dbReference type="EMBL" id="PAA94849.1"/>
    </source>
</evidence>
<evidence type="ECO:0000256" key="3">
    <source>
        <dbReference type="ARBA" id="ARBA00022692"/>
    </source>
</evidence>
<comment type="caution">
    <text evidence="8">The sequence shown here is derived from an EMBL/GenBank/DDBJ whole genome shotgun (WGS) entry which is preliminary data.</text>
</comment>
<dbReference type="InterPro" id="IPR006904">
    <property type="entry name" value="DUF716"/>
</dbReference>
<comment type="subcellular location">
    <subcellularLocation>
        <location evidence="1">Membrane</location>
        <topology evidence="1">Multi-pass membrane protein</topology>
    </subcellularLocation>
</comment>
<dbReference type="GO" id="GO:0016020">
    <property type="term" value="C:membrane"/>
    <property type="evidence" value="ECO:0007669"/>
    <property type="project" value="UniProtKB-SubCell"/>
</dbReference>
<evidence type="ECO:0000256" key="2">
    <source>
        <dbReference type="ARBA" id="ARBA00006948"/>
    </source>
</evidence>
<protein>
    <recommendedName>
        <fullName evidence="10">Transmembrane protein 45B</fullName>
    </recommendedName>
</protein>
<dbReference type="InterPro" id="IPR042127">
    <property type="entry name" value="TMEM45"/>
</dbReference>
<feature type="transmembrane region" description="Helical" evidence="7">
    <location>
        <begin position="153"/>
        <end position="172"/>
    </location>
</feature>
<sequence length="317" mass="35040">IMGTFMGHFLPGSFFLGFSIWWTFAMLNRYYRAKYRKGPAYQSTATYSCICCRPGCCSSFQWEGVLKVTCCTVGLIGEIVTGIDHQTGSFVHIGNGQHATMFSVFGFSGIIDLLMHCKAPLPKYTDYVFSALCFAVEGVLFMFHLHGRTKVDIVVHTLLVYVVWACVLSLMLEMKFQNSIVASLSRCFFVGLQGTWFIQVGAMLYPPLPGLKQFEQGDMHANVMIATIIFGWHMFGVFFLQLCLALILGRYHGKGASLGASGGQHREVSMERLIKSSSNNGDMSDLEESDTEFDASGVLIGDSPGNNGRLLLNTSEP</sequence>
<feature type="transmembrane region" description="Helical" evidence="7">
    <location>
        <begin position="184"/>
        <end position="205"/>
    </location>
</feature>
<evidence type="ECO:0000256" key="7">
    <source>
        <dbReference type="SAM" id="Phobius"/>
    </source>
</evidence>
<keyword evidence="3 7" id="KW-0812">Transmembrane</keyword>
<accession>A0A267HBG0</accession>
<feature type="region of interest" description="Disordered" evidence="6">
    <location>
        <begin position="297"/>
        <end position="317"/>
    </location>
</feature>
<keyword evidence="5 7" id="KW-0472">Membrane</keyword>
<evidence type="ECO:0000256" key="6">
    <source>
        <dbReference type="SAM" id="MobiDB-lite"/>
    </source>
</evidence>
<gene>
    <name evidence="8" type="ORF">BOX15_Mlig034460g2</name>
</gene>
<evidence type="ECO:0000256" key="1">
    <source>
        <dbReference type="ARBA" id="ARBA00004141"/>
    </source>
</evidence>
<organism evidence="8 9">
    <name type="scientific">Macrostomum lignano</name>
    <dbReference type="NCBI Taxonomy" id="282301"/>
    <lineage>
        <taxon>Eukaryota</taxon>
        <taxon>Metazoa</taxon>
        <taxon>Spiralia</taxon>
        <taxon>Lophotrochozoa</taxon>
        <taxon>Platyhelminthes</taxon>
        <taxon>Rhabditophora</taxon>
        <taxon>Macrostomorpha</taxon>
        <taxon>Macrostomida</taxon>
        <taxon>Macrostomidae</taxon>
        <taxon>Macrostomum</taxon>
    </lineage>
</organism>
<evidence type="ECO:0000256" key="5">
    <source>
        <dbReference type="ARBA" id="ARBA00023136"/>
    </source>
</evidence>
<keyword evidence="4 7" id="KW-1133">Transmembrane helix</keyword>
<dbReference type="Proteomes" id="UP000215902">
    <property type="component" value="Unassembled WGS sequence"/>
</dbReference>
<feature type="transmembrane region" description="Helical" evidence="7">
    <location>
        <begin position="225"/>
        <end position="248"/>
    </location>
</feature>
<proteinExistence type="inferred from homology"/>
<reference evidence="8 9" key="1">
    <citation type="submission" date="2017-06" db="EMBL/GenBank/DDBJ databases">
        <title>A platform for efficient transgenesis in Macrostomum lignano, a flatworm model organism for stem cell research.</title>
        <authorList>
            <person name="Berezikov E."/>
        </authorList>
    </citation>
    <scope>NUCLEOTIDE SEQUENCE [LARGE SCALE GENOMIC DNA]</scope>
    <source>
        <strain evidence="8">DV1</strain>
        <tissue evidence="8">Whole organism</tissue>
    </source>
</reference>
<evidence type="ECO:0008006" key="10">
    <source>
        <dbReference type="Google" id="ProtNLM"/>
    </source>
</evidence>
<evidence type="ECO:0000313" key="9">
    <source>
        <dbReference type="Proteomes" id="UP000215902"/>
    </source>
</evidence>
<feature type="transmembrane region" description="Helical" evidence="7">
    <location>
        <begin position="6"/>
        <end position="27"/>
    </location>
</feature>
<dbReference type="PANTHER" id="PTHR16007">
    <property type="entry name" value="EPIDIDYMAL MEMBRANE PROTEIN E9-RELATED"/>
    <property type="match status" value="1"/>
</dbReference>
<name>A0A267HBG0_9PLAT</name>
<dbReference type="PANTHER" id="PTHR16007:SF15">
    <property type="entry name" value="TRANSMEMBRANE PROTEIN 45B"/>
    <property type="match status" value="1"/>
</dbReference>
<dbReference type="OrthoDB" id="551896at2759"/>
<dbReference type="Pfam" id="PF04819">
    <property type="entry name" value="DUF716"/>
    <property type="match status" value="1"/>
</dbReference>